<sequence length="63" mass="7271">MYQNVCLNCGDIILKKVHEYCQKKEQQLKATYLQDIRFSKMSKNIALFVLGAPGNGSQHRKLK</sequence>
<dbReference type="Proteomes" id="UP000503320">
    <property type="component" value="Chromosome"/>
</dbReference>
<evidence type="ECO:0000313" key="2">
    <source>
        <dbReference type="Proteomes" id="UP000503320"/>
    </source>
</evidence>
<dbReference type="KEGG" id="afri:E3E15_01245"/>
<dbReference type="RefSeq" id="WP_035721049.1">
    <property type="nucleotide sequence ID" value="NZ_CP038017.1"/>
</dbReference>
<name>A0A6M3HSB0_9GAMM</name>
<reference evidence="1 2" key="1">
    <citation type="submission" date="2019-03" db="EMBL/GenBank/DDBJ databases">
        <title>Complete Genome Sequence of Allofrancisella frigidaquae Strain SYSU 10HL1970 Isolated from Water-Cooling Systems in China.</title>
        <authorList>
            <person name="Ohrman C."/>
            <person name="Uneklint I."/>
            <person name="Sjodin A."/>
        </authorList>
    </citation>
    <scope>NUCLEOTIDE SEQUENCE [LARGE SCALE GENOMIC DNA]</scope>
    <source>
        <strain evidence="1 2">SYSU 10HL1970</strain>
    </source>
</reference>
<gene>
    <name evidence="1" type="ORF">E3E15_01245</name>
</gene>
<organism evidence="1 2">
    <name type="scientific">Allofrancisella frigidaquae</name>
    <dbReference type="NCBI Taxonomy" id="1085644"/>
    <lineage>
        <taxon>Bacteria</taxon>
        <taxon>Pseudomonadati</taxon>
        <taxon>Pseudomonadota</taxon>
        <taxon>Gammaproteobacteria</taxon>
        <taxon>Thiotrichales</taxon>
        <taxon>Francisellaceae</taxon>
        <taxon>Allofrancisella</taxon>
    </lineage>
</organism>
<dbReference type="EMBL" id="CP038017">
    <property type="protein sequence ID" value="QIV94053.1"/>
    <property type="molecule type" value="Genomic_DNA"/>
</dbReference>
<accession>A0A6M3HSB0</accession>
<keyword evidence="2" id="KW-1185">Reference proteome</keyword>
<dbReference type="AlphaFoldDB" id="A0A6M3HSB0"/>
<protein>
    <submittedName>
        <fullName evidence="1">Uncharacterized protein</fullName>
    </submittedName>
</protein>
<proteinExistence type="predicted"/>
<evidence type="ECO:0000313" key="1">
    <source>
        <dbReference type="EMBL" id="QIV94053.1"/>
    </source>
</evidence>